<dbReference type="Pfam" id="PF03446">
    <property type="entry name" value="NAD_binding_2"/>
    <property type="match status" value="1"/>
</dbReference>
<comment type="similarity">
    <text evidence="1">Belongs to the HIBADH-related family. NP60 subfamily.</text>
</comment>
<organism evidence="4 5">
    <name type="scientific">Armillaria luteobubalina</name>
    <dbReference type="NCBI Taxonomy" id="153913"/>
    <lineage>
        <taxon>Eukaryota</taxon>
        <taxon>Fungi</taxon>
        <taxon>Dikarya</taxon>
        <taxon>Basidiomycota</taxon>
        <taxon>Agaricomycotina</taxon>
        <taxon>Agaricomycetes</taxon>
        <taxon>Agaricomycetidae</taxon>
        <taxon>Agaricales</taxon>
        <taxon>Marasmiineae</taxon>
        <taxon>Physalacriaceae</taxon>
        <taxon>Armillaria</taxon>
    </lineage>
</organism>
<evidence type="ECO:0000313" key="5">
    <source>
        <dbReference type="Proteomes" id="UP001175228"/>
    </source>
</evidence>
<protein>
    <submittedName>
        <fullName evidence="4">6-phosphogluconate dehydrogenase C-terminal domain-like protein</fullName>
    </submittedName>
</protein>
<name>A0AA39QC77_9AGAR</name>
<dbReference type="Gene3D" id="3.40.50.720">
    <property type="entry name" value="NAD(P)-binding Rossmann-like Domain"/>
    <property type="match status" value="1"/>
</dbReference>
<dbReference type="InterPro" id="IPR008927">
    <property type="entry name" value="6-PGluconate_DH-like_C_sf"/>
</dbReference>
<accession>A0AA39QC77</accession>
<evidence type="ECO:0000259" key="2">
    <source>
        <dbReference type="Pfam" id="PF03446"/>
    </source>
</evidence>
<gene>
    <name evidence="4" type="ORF">EDD18DRAFT_819905</name>
</gene>
<dbReference type="PANTHER" id="PTHR43580:SF2">
    <property type="entry name" value="CYTOKINE-LIKE NUCLEAR FACTOR N-PAC"/>
    <property type="match status" value="1"/>
</dbReference>
<dbReference type="PANTHER" id="PTHR43580">
    <property type="entry name" value="OXIDOREDUCTASE GLYR1-RELATED"/>
    <property type="match status" value="1"/>
</dbReference>
<dbReference type="Gene3D" id="1.10.1040.10">
    <property type="entry name" value="N-(1-d-carboxylethyl)-l-norvaline Dehydrogenase, domain 2"/>
    <property type="match status" value="1"/>
</dbReference>
<dbReference type="SUPFAM" id="SSF51735">
    <property type="entry name" value="NAD(P)-binding Rossmann-fold domains"/>
    <property type="match status" value="1"/>
</dbReference>
<keyword evidence="5" id="KW-1185">Reference proteome</keyword>
<dbReference type="SUPFAM" id="SSF48179">
    <property type="entry name" value="6-phosphogluconate dehydrogenase C-terminal domain-like"/>
    <property type="match status" value="1"/>
</dbReference>
<dbReference type="AlphaFoldDB" id="A0AA39QC77"/>
<evidence type="ECO:0000256" key="1">
    <source>
        <dbReference type="ARBA" id="ARBA00007598"/>
    </source>
</evidence>
<dbReference type="EMBL" id="JAUEPU010000008">
    <property type="protein sequence ID" value="KAK0500227.1"/>
    <property type="molecule type" value="Genomic_DNA"/>
</dbReference>
<dbReference type="InterPro" id="IPR051265">
    <property type="entry name" value="HIBADH-related_NP60_sf"/>
</dbReference>
<dbReference type="GO" id="GO:0050661">
    <property type="term" value="F:NADP binding"/>
    <property type="evidence" value="ECO:0007669"/>
    <property type="project" value="InterPro"/>
</dbReference>
<evidence type="ECO:0000313" key="4">
    <source>
        <dbReference type="EMBL" id="KAK0500227.1"/>
    </source>
</evidence>
<comment type="caution">
    <text evidence="4">The sequence shown here is derived from an EMBL/GenBank/DDBJ whole genome shotgun (WGS) entry which is preliminary data.</text>
</comment>
<reference evidence="4" key="1">
    <citation type="submission" date="2023-06" db="EMBL/GenBank/DDBJ databases">
        <authorList>
            <consortium name="Lawrence Berkeley National Laboratory"/>
            <person name="Ahrendt S."/>
            <person name="Sahu N."/>
            <person name="Indic B."/>
            <person name="Wong-Bajracharya J."/>
            <person name="Merenyi Z."/>
            <person name="Ke H.-M."/>
            <person name="Monk M."/>
            <person name="Kocsube S."/>
            <person name="Drula E."/>
            <person name="Lipzen A."/>
            <person name="Balint B."/>
            <person name="Henrissat B."/>
            <person name="Andreopoulos B."/>
            <person name="Martin F.M."/>
            <person name="Harder C.B."/>
            <person name="Rigling D."/>
            <person name="Ford K.L."/>
            <person name="Foster G.D."/>
            <person name="Pangilinan J."/>
            <person name="Papanicolaou A."/>
            <person name="Barry K."/>
            <person name="LaButti K."/>
            <person name="Viragh M."/>
            <person name="Koriabine M."/>
            <person name="Yan M."/>
            <person name="Riley R."/>
            <person name="Champramary S."/>
            <person name="Plett K.L."/>
            <person name="Tsai I.J."/>
            <person name="Slot J."/>
            <person name="Sipos G."/>
            <person name="Plett J."/>
            <person name="Nagy L.G."/>
            <person name="Grigoriev I.V."/>
        </authorList>
    </citation>
    <scope>NUCLEOTIDE SEQUENCE</scope>
    <source>
        <strain evidence="4">HWK02</strain>
    </source>
</reference>
<dbReference type="InterPro" id="IPR015814">
    <property type="entry name" value="Pgluconate_DH_NAD-bd_C"/>
</dbReference>
<proteinExistence type="inferred from homology"/>
<dbReference type="InterPro" id="IPR036291">
    <property type="entry name" value="NAD(P)-bd_dom_sf"/>
</dbReference>
<dbReference type="InterPro" id="IPR013328">
    <property type="entry name" value="6PGD_dom2"/>
</dbReference>
<sequence length="305" mass="32156">MSSHTIALLGPGAMGSAMALRLFSSGAGPIMTNLDGRSEAAVKRAKVSGMVHASYSEIVAKCTIIYSVVPPKEAAHVAEDILSAYRELAEEARHDIIFSDCNAVNPETTKQIAQLFTGSKIRFLDGVIIGFPPSDTNNPGIYVSAHPDDLSALDVFIEISTKFGLYIIPLKGEGAGIGDASGLKMSHAAIVKGTIGICATSILAAQASSPATAQGLLHALSISQPAFLDIIVRLIPQMIPKAYRMAFEMEEVSGFVGGEESKTFEGIAKLFERVAEAHTSQKGDGGDVDTLLRFVDESKKTLGTS</sequence>
<feature type="domain" description="6-phosphogluconate dehydrogenase NADP-binding" evidence="2">
    <location>
        <begin position="5"/>
        <end position="150"/>
    </location>
</feature>
<evidence type="ECO:0000259" key="3">
    <source>
        <dbReference type="Pfam" id="PF09130"/>
    </source>
</evidence>
<dbReference type="InterPro" id="IPR006115">
    <property type="entry name" value="6PGDH_NADP-bd"/>
</dbReference>
<feature type="domain" description="Phosphogluconate dehydrogenase NAD-binding putative C-terminal" evidence="3">
    <location>
        <begin position="207"/>
        <end position="274"/>
    </location>
</feature>
<dbReference type="Proteomes" id="UP001175228">
    <property type="component" value="Unassembled WGS sequence"/>
</dbReference>
<dbReference type="Pfam" id="PF09130">
    <property type="entry name" value="DUF1932"/>
    <property type="match status" value="1"/>
</dbReference>